<gene>
    <name evidence="2" type="ORF">DDZ15_07485</name>
</gene>
<dbReference type="EMBL" id="QGGB01000005">
    <property type="protein sequence ID" value="PWN07097.1"/>
    <property type="molecule type" value="Genomic_DNA"/>
</dbReference>
<dbReference type="RefSeq" id="WP_109646446.1">
    <property type="nucleotide sequence ID" value="NZ_QGGB01000005.1"/>
</dbReference>
<keyword evidence="3" id="KW-1185">Reference proteome</keyword>
<dbReference type="Proteomes" id="UP000245533">
    <property type="component" value="Unassembled WGS sequence"/>
</dbReference>
<proteinExistence type="predicted"/>
<dbReference type="OrthoDB" id="1524929at2"/>
<keyword evidence="1" id="KW-0812">Transmembrane</keyword>
<comment type="caution">
    <text evidence="2">The sequence shown here is derived from an EMBL/GenBank/DDBJ whole genome shotgun (WGS) entry which is preliminary data.</text>
</comment>
<keyword evidence="1" id="KW-1133">Transmembrane helix</keyword>
<protein>
    <submittedName>
        <fullName evidence="2">Uncharacterized protein</fullName>
    </submittedName>
</protein>
<accession>A0A316TR73</accession>
<organism evidence="2 3">
    <name type="scientific">Rhodohalobacter mucosus</name>
    <dbReference type="NCBI Taxonomy" id="2079485"/>
    <lineage>
        <taxon>Bacteria</taxon>
        <taxon>Pseudomonadati</taxon>
        <taxon>Balneolota</taxon>
        <taxon>Balneolia</taxon>
        <taxon>Balneolales</taxon>
        <taxon>Balneolaceae</taxon>
        <taxon>Rhodohalobacter</taxon>
    </lineage>
</organism>
<dbReference type="AlphaFoldDB" id="A0A316TR73"/>
<evidence type="ECO:0000256" key="1">
    <source>
        <dbReference type="SAM" id="Phobius"/>
    </source>
</evidence>
<feature type="transmembrane region" description="Helical" evidence="1">
    <location>
        <begin position="31"/>
        <end position="53"/>
    </location>
</feature>
<feature type="transmembrane region" description="Helical" evidence="1">
    <location>
        <begin position="74"/>
        <end position="102"/>
    </location>
</feature>
<reference evidence="2 3" key="1">
    <citation type="submission" date="2018-05" db="EMBL/GenBank/DDBJ databases">
        <title>Rhodohalobacter halophilus gen. nov., sp. nov., a moderately halophilic member of the family Balneolaceae.</title>
        <authorList>
            <person name="Liu Z.-W."/>
        </authorList>
    </citation>
    <scope>NUCLEOTIDE SEQUENCE [LARGE SCALE GENOMIC DNA]</scope>
    <source>
        <strain evidence="2 3">8A47</strain>
    </source>
</reference>
<name>A0A316TR73_9BACT</name>
<sequence length="108" mass="12656">MHWLKQSAVDILATLVIAFVVFFESDYHLEYIVFIYTGLMALARTFTLLSSNFRAITKKKVSDAPVWVYHLLHFLNIAFLITGQFYVTAAFWVYIWAVAWYVHSKNQN</sequence>
<keyword evidence="1" id="KW-0472">Membrane</keyword>
<evidence type="ECO:0000313" key="3">
    <source>
        <dbReference type="Proteomes" id="UP000245533"/>
    </source>
</evidence>
<evidence type="ECO:0000313" key="2">
    <source>
        <dbReference type="EMBL" id="PWN07097.1"/>
    </source>
</evidence>
<feature type="transmembrane region" description="Helical" evidence="1">
    <location>
        <begin position="7"/>
        <end position="25"/>
    </location>
</feature>